<accession>A0A9P3HCQ6</accession>
<name>A0A9P3HCQ6_9FUNG</name>
<protein>
    <submittedName>
        <fullName evidence="1">Uncharacterized protein</fullName>
    </submittedName>
</protein>
<reference evidence="1" key="2">
    <citation type="journal article" date="2022" name="Microbiol. Resour. Announc.">
        <title>Whole-Genome Sequence of Entomortierella parvispora E1425, a Mucoromycotan Fungus Associated with Burkholderiaceae-Related Endosymbiotic Bacteria.</title>
        <authorList>
            <person name="Herlambang A."/>
            <person name="Guo Y."/>
            <person name="Takashima Y."/>
            <person name="Narisawa K."/>
            <person name="Ohta H."/>
            <person name="Nishizawa T."/>
        </authorList>
    </citation>
    <scope>NUCLEOTIDE SEQUENCE</scope>
    <source>
        <strain evidence="1">E1425</strain>
    </source>
</reference>
<evidence type="ECO:0000313" key="2">
    <source>
        <dbReference type="Proteomes" id="UP000827284"/>
    </source>
</evidence>
<keyword evidence="2" id="KW-1185">Reference proteome</keyword>
<dbReference type="Proteomes" id="UP000827284">
    <property type="component" value="Unassembled WGS sequence"/>
</dbReference>
<dbReference type="AlphaFoldDB" id="A0A9P3HCQ6"/>
<evidence type="ECO:0000313" key="1">
    <source>
        <dbReference type="EMBL" id="GJJ74232.1"/>
    </source>
</evidence>
<dbReference type="EMBL" id="BQFW01000008">
    <property type="protein sequence ID" value="GJJ74232.1"/>
    <property type="molecule type" value="Genomic_DNA"/>
</dbReference>
<organism evidence="1 2">
    <name type="scientific">Entomortierella parvispora</name>
    <dbReference type="NCBI Taxonomy" id="205924"/>
    <lineage>
        <taxon>Eukaryota</taxon>
        <taxon>Fungi</taxon>
        <taxon>Fungi incertae sedis</taxon>
        <taxon>Mucoromycota</taxon>
        <taxon>Mortierellomycotina</taxon>
        <taxon>Mortierellomycetes</taxon>
        <taxon>Mortierellales</taxon>
        <taxon>Mortierellaceae</taxon>
        <taxon>Entomortierella</taxon>
    </lineage>
</organism>
<gene>
    <name evidence="1" type="ORF">EMPS_06590</name>
</gene>
<proteinExistence type="predicted"/>
<comment type="caution">
    <text evidence="1">The sequence shown here is derived from an EMBL/GenBank/DDBJ whole genome shotgun (WGS) entry which is preliminary data.</text>
</comment>
<sequence length="96" mass="11049">MATHWTLPPILPELEAIYHTHLATHAQLPREDINYATFNKPWRQLHRDLLRLNNHITKGRVDNVSEKIQDISEKVNAMHSGVKDYVQQTQGVGTSL</sequence>
<reference evidence="1" key="1">
    <citation type="submission" date="2021-11" db="EMBL/GenBank/DDBJ databases">
        <authorList>
            <person name="Herlambang A."/>
            <person name="Guo Y."/>
            <person name="Takashima Y."/>
            <person name="Nishizawa T."/>
        </authorList>
    </citation>
    <scope>NUCLEOTIDE SEQUENCE</scope>
    <source>
        <strain evidence="1">E1425</strain>
    </source>
</reference>